<comment type="pathway">
    <text evidence="2 9">Cofactor biosynthesis; adenosylcobalamin biosynthesis.</text>
</comment>
<keyword evidence="5 9" id="KW-0169">Cobalamin biosynthesis</keyword>
<evidence type="ECO:0000256" key="2">
    <source>
        <dbReference type="ARBA" id="ARBA00004953"/>
    </source>
</evidence>
<protein>
    <recommendedName>
        <fullName evidence="9">Cobalamin biosynthesis protein CobD</fullName>
    </recommendedName>
</protein>
<evidence type="ECO:0000256" key="6">
    <source>
        <dbReference type="ARBA" id="ARBA00022692"/>
    </source>
</evidence>
<gene>
    <name evidence="9 10" type="primary">cobD</name>
    <name evidence="10" type="ORF">C7P63_04430</name>
</gene>
<evidence type="ECO:0000256" key="4">
    <source>
        <dbReference type="ARBA" id="ARBA00022475"/>
    </source>
</evidence>
<dbReference type="Pfam" id="PF03186">
    <property type="entry name" value="CobD_Cbib"/>
    <property type="match status" value="1"/>
</dbReference>
<dbReference type="UniPathway" id="UPA00148"/>
<proteinExistence type="inferred from homology"/>
<evidence type="ECO:0000256" key="8">
    <source>
        <dbReference type="ARBA" id="ARBA00023136"/>
    </source>
</evidence>
<dbReference type="GO" id="GO:0015420">
    <property type="term" value="F:ABC-type vitamin B12 transporter activity"/>
    <property type="evidence" value="ECO:0007669"/>
    <property type="project" value="UniProtKB-UniRule"/>
</dbReference>
<dbReference type="PANTHER" id="PTHR34308:SF1">
    <property type="entry name" value="COBALAMIN BIOSYNTHESIS PROTEIN CBIB"/>
    <property type="match status" value="1"/>
</dbReference>
<comment type="caution">
    <text evidence="9">Lacks conserved residue(s) required for the propagation of feature annotation.</text>
</comment>
<comment type="subcellular location">
    <subcellularLocation>
        <location evidence="1 9">Cell membrane</location>
        <topology evidence="1 9">Multi-pass membrane protein</topology>
    </subcellularLocation>
</comment>
<organism evidence="10 11">
    <name type="scientific">Vagococcus humatus</name>
    <dbReference type="NCBI Taxonomy" id="1889241"/>
    <lineage>
        <taxon>Bacteria</taxon>
        <taxon>Bacillati</taxon>
        <taxon>Bacillota</taxon>
        <taxon>Bacilli</taxon>
        <taxon>Lactobacillales</taxon>
        <taxon>Enterococcaceae</taxon>
        <taxon>Vagococcus</taxon>
    </lineage>
</organism>
<comment type="caution">
    <text evidence="10">The sequence shown here is derived from an EMBL/GenBank/DDBJ whole genome shotgun (WGS) entry which is preliminary data.</text>
</comment>
<name>A0A3R9YEC6_9ENTE</name>
<dbReference type="OrthoDB" id="9811967at2"/>
<reference evidence="10 11" key="1">
    <citation type="submission" date="2018-03" db="EMBL/GenBank/DDBJ databases">
        <authorList>
            <person name="Gulvik C.A."/>
        </authorList>
    </citation>
    <scope>NUCLEOTIDE SEQUENCE [LARGE SCALE GENOMIC DNA]</scope>
    <source>
        <strain evidence="10 11">JCM 31581</strain>
    </source>
</reference>
<feature type="transmembrane region" description="Helical" evidence="9">
    <location>
        <begin position="206"/>
        <end position="226"/>
    </location>
</feature>
<dbReference type="AlphaFoldDB" id="A0A3R9YEC6"/>
<dbReference type="NCBIfam" id="TIGR00380">
    <property type="entry name" value="cobal_cbiB"/>
    <property type="match status" value="1"/>
</dbReference>
<dbReference type="HAMAP" id="MF_00024">
    <property type="entry name" value="CobD_CbiB"/>
    <property type="match status" value="1"/>
</dbReference>
<keyword evidence="6 9" id="KW-0812">Transmembrane</keyword>
<accession>A0A3R9YEC6</accession>
<dbReference type="GO" id="GO:0005886">
    <property type="term" value="C:plasma membrane"/>
    <property type="evidence" value="ECO:0007669"/>
    <property type="project" value="UniProtKB-SubCell"/>
</dbReference>
<dbReference type="GO" id="GO:0009236">
    <property type="term" value="P:cobalamin biosynthetic process"/>
    <property type="evidence" value="ECO:0007669"/>
    <property type="project" value="UniProtKB-UniRule"/>
</dbReference>
<dbReference type="PANTHER" id="PTHR34308">
    <property type="entry name" value="COBALAMIN BIOSYNTHESIS PROTEIN CBIB"/>
    <property type="match status" value="1"/>
</dbReference>
<feature type="transmembrane region" description="Helical" evidence="9">
    <location>
        <begin position="57"/>
        <end position="78"/>
    </location>
</feature>
<evidence type="ECO:0000256" key="7">
    <source>
        <dbReference type="ARBA" id="ARBA00022989"/>
    </source>
</evidence>
<keyword evidence="8 9" id="KW-0472">Membrane</keyword>
<evidence type="ECO:0000256" key="9">
    <source>
        <dbReference type="HAMAP-Rule" id="MF_00024"/>
    </source>
</evidence>
<evidence type="ECO:0000313" key="10">
    <source>
        <dbReference type="EMBL" id="RST90325.1"/>
    </source>
</evidence>
<dbReference type="GO" id="GO:0048472">
    <property type="term" value="F:threonine-phosphate decarboxylase activity"/>
    <property type="evidence" value="ECO:0007669"/>
    <property type="project" value="InterPro"/>
</dbReference>
<comment type="similarity">
    <text evidence="3 9">Belongs to the CobD/CbiB family.</text>
</comment>
<evidence type="ECO:0000256" key="3">
    <source>
        <dbReference type="ARBA" id="ARBA00006263"/>
    </source>
</evidence>
<feature type="transmembrane region" description="Helical" evidence="9">
    <location>
        <begin position="158"/>
        <end position="176"/>
    </location>
</feature>
<keyword evidence="11" id="KW-1185">Reference proteome</keyword>
<keyword evidence="7 9" id="KW-1133">Transmembrane helix</keyword>
<dbReference type="InterPro" id="IPR004485">
    <property type="entry name" value="Cobalamin_biosynth_CobD/CbiB"/>
</dbReference>
<sequence length="320" mass="35426">MIGIISAGLAWVLDLILGDPYTWPHPVKLIGNYISFFQKKWLSQTDLTAKQKKIRGGLLFITTVGLTAIVTWLVIWLAGFIHKGVQIAVIVYISYTTLATKSLAVEGEKIYQTLTTGSLEDARQQVGMIVGRETSQLTEEEIIHATIETVAENTADGVVAPLFFLLIGGPVLAMSYKAVNTLDSMVGYVTPKYKEVGLVSAKMDDWWNFIPARLTMFFMIIGSWLLRLDSRQALTIGWRDRLNHKSPNSGYSEAVAAGALGIQLGGSHVYHGVEVSKPFIGDDLRPADAQDIIRMNHLLFVTSLVSLVCLSALKWLWIMR</sequence>
<evidence type="ECO:0000313" key="11">
    <source>
        <dbReference type="Proteomes" id="UP000277864"/>
    </source>
</evidence>
<feature type="transmembrane region" description="Helical" evidence="9">
    <location>
        <begin position="298"/>
        <end position="318"/>
    </location>
</feature>
<dbReference type="Proteomes" id="UP000277864">
    <property type="component" value="Unassembled WGS sequence"/>
</dbReference>
<evidence type="ECO:0000256" key="1">
    <source>
        <dbReference type="ARBA" id="ARBA00004651"/>
    </source>
</evidence>
<keyword evidence="4 9" id="KW-1003">Cell membrane</keyword>
<comment type="function">
    <text evidence="9">Converts cobyric acid to cobinamide by the addition of aminopropanol on the F carboxylic group.</text>
</comment>
<dbReference type="EMBL" id="PXZH01000001">
    <property type="protein sequence ID" value="RST90325.1"/>
    <property type="molecule type" value="Genomic_DNA"/>
</dbReference>
<evidence type="ECO:0000256" key="5">
    <source>
        <dbReference type="ARBA" id="ARBA00022573"/>
    </source>
</evidence>